<dbReference type="PANTHER" id="PTHR13356">
    <property type="entry name" value="OB FOLD NUCLEIC ACID BINDING PROTEIN-RELATED"/>
    <property type="match status" value="1"/>
</dbReference>
<dbReference type="RefSeq" id="XP_025422342.1">
    <property type="nucleotide sequence ID" value="XM_025566557.1"/>
</dbReference>
<dbReference type="GO" id="GO:0044818">
    <property type="term" value="P:mitotic G2/M transition checkpoint"/>
    <property type="evidence" value="ECO:0007669"/>
    <property type="project" value="TreeGrafter"/>
</dbReference>
<dbReference type="OrthoDB" id="295715at2759"/>
<evidence type="ECO:0000313" key="5">
    <source>
        <dbReference type="RefSeq" id="XP_025422342.1"/>
    </source>
</evidence>
<reference evidence="3" key="1">
    <citation type="submission" date="2018-04" db="EMBL/GenBank/DDBJ databases">
        <title>Transcriptome assembly of Sipha flava.</title>
        <authorList>
            <person name="Scully E.D."/>
            <person name="Geib S.M."/>
            <person name="Palmer N.A."/>
            <person name="Koch K."/>
            <person name="Bradshaw J."/>
            <person name="Heng-Moss T."/>
            <person name="Sarath G."/>
        </authorList>
    </citation>
    <scope>NUCLEOTIDE SEQUENCE</scope>
</reference>
<dbReference type="InterPro" id="IPR012340">
    <property type="entry name" value="NA-bd_OB-fold"/>
</dbReference>
<accession>A0A2S2QDC8</accession>
<protein>
    <submittedName>
        <fullName evidence="3 5">SOSS complex subunit B</fullName>
    </submittedName>
</protein>
<dbReference type="Gene3D" id="2.40.50.140">
    <property type="entry name" value="Nucleic acid-binding proteins"/>
    <property type="match status" value="1"/>
</dbReference>
<reference evidence="5" key="2">
    <citation type="submission" date="2025-04" db="UniProtKB">
        <authorList>
            <consortium name="RefSeq"/>
        </authorList>
    </citation>
    <scope>IDENTIFICATION</scope>
    <source>
        <tissue evidence="5">Whole body</tissue>
    </source>
</reference>
<sequence length="177" mass="19578">MMGINKPKPINPDTPLTLIKDVQNNMNNITVMCIVLEVNPAVPLKDNHEVRTVKVADSSACINFSVWDEPGSFLYPGDIIRVHRAYAIYFRNCLTLYVGKNGEIEKIGDFIMTFNESVNMSEVNLNAPPPLPPPGANGNTLGNVRRTGMGKQNVKPNAFKGNNGKNGPRSQMRPERK</sequence>
<dbReference type="GO" id="GO:0005694">
    <property type="term" value="C:chromosome"/>
    <property type="evidence" value="ECO:0007669"/>
    <property type="project" value="UniProtKB-ARBA"/>
</dbReference>
<gene>
    <name evidence="5" type="primary">LOC112692043</name>
    <name evidence="3" type="ORF">g.40812</name>
</gene>
<organism evidence="3">
    <name type="scientific">Sipha flava</name>
    <name type="common">yellow sugarcane aphid</name>
    <dbReference type="NCBI Taxonomy" id="143950"/>
    <lineage>
        <taxon>Eukaryota</taxon>
        <taxon>Metazoa</taxon>
        <taxon>Ecdysozoa</taxon>
        <taxon>Arthropoda</taxon>
        <taxon>Hexapoda</taxon>
        <taxon>Insecta</taxon>
        <taxon>Pterygota</taxon>
        <taxon>Neoptera</taxon>
        <taxon>Paraneoptera</taxon>
        <taxon>Hemiptera</taxon>
        <taxon>Sternorrhyncha</taxon>
        <taxon>Aphidomorpha</taxon>
        <taxon>Aphidoidea</taxon>
        <taxon>Aphididae</taxon>
        <taxon>Sipha</taxon>
    </lineage>
</organism>
<dbReference type="GeneID" id="112692043"/>
<dbReference type="Proteomes" id="UP000694846">
    <property type="component" value="Unplaced"/>
</dbReference>
<evidence type="ECO:0000313" key="4">
    <source>
        <dbReference type="Proteomes" id="UP000694846"/>
    </source>
</evidence>
<feature type="region of interest" description="Disordered" evidence="2">
    <location>
        <begin position="129"/>
        <end position="177"/>
    </location>
</feature>
<dbReference type="SUPFAM" id="SSF50249">
    <property type="entry name" value="Nucleic acid-binding proteins"/>
    <property type="match status" value="1"/>
</dbReference>
<keyword evidence="4" id="KW-1185">Reference proteome</keyword>
<dbReference type="EMBL" id="GGMS01005999">
    <property type="protein sequence ID" value="MBY75202.1"/>
    <property type="molecule type" value="Transcribed_RNA"/>
</dbReference>
<dbReference type="GO" id="GO:0003677">
    <property type="term" value="F:DNA binding"/>
    <property type="evidence" value="ECO:0007669"/>
    <property type="project" value="UniProtKB-KW"/>
</dbReference>
<dbReference type="GO" id="GO:0000724">
    <property type="term" value="P:double-strand break repair via homologous recombination"/>
    <property type="evidence" value="ECO:0007669"/>
    <property type="project" value="TreeGrafter"/>
</dbReference>
<name>A0A2S2QDC8_9HEMI</name>
<dbReference type="CDD" id="cd04491">
    <property type="entry name" value="SoSSB_OBF"/>
    <property type="match status" value="1"/>
</dbReference>
<evidence type="ECO:0000256" key="1">
    <source>
        <dbReference type="ARBA" id="ARBA00023125"/>
    </source>
</evidence>
<dbReference type="AlphaFoldDB" id="A0A2S2QDC8"/>
<dbReference type="InterPro" id="IPR051231">
    <property type="entry name" value="SOSS-B"/>
</dbReference>
<evidence type="ECO:0000313" key="3">
    <source>
        <dbReference type="EMBL" id="MBY75202.1"/>
    </source>
</evidence>
<dbReference type="GO" id="GO:0010212">
    <property type="term" value="P:response to ionizing radiation"/>
    <property type="evidence" value="ECO:0007669"/>
    <property type="project" value="TreeGrafter"/>
</dbReference>
<dbReference type="FunFam" id="2.40.50.140:FF:000072">
    <property type="entry name" value="SOSS complex subunit B2"/>
    <property type="match status" value="1"/>
</dbReference>
<proteinExistence type="predicted"/>
<dbReference type="GO" id="GO:0070876">
    <property type="term" value="C:SOSS complex"/>
    <property type="evidence" value="ECO:0007669"/>
    <property type="project" value="TreeGrafter"/>
</dbReference>
<evidence type="ECO:0000256" key="2">
    <source>
        <dbReference type="SAM" id="MobiDB-lite"/>
    </source>
</evidence>
<keyword evidence="1" id="KW-0238">DNA-binding</keyword>
<dbReference type="PANTHER" id="PTHR13356:SF0">
    <property type="entry name" value="SOSS COMPLEX SUBUNIT B HOMOLOG"/>
    <property type="match status" value="1"/>
</dbReference>